<evidence type="ECO:0000313" key="2">
    <source>
        <dbReference type="EMBL" id="OGC36799.1"/>
    </source>
</evidence>
<dbReference type="Proteomes" id="UP000178951">
    <property type="component" value="Unassembled WGS sequence"/>
</dbReference>
<dbReference type="STRING" id="1802583.A2311_02055"/>
<evidence type="ECO:0000313" key="3">
    <source>
        <dbReference type="Proteomes" id="UP000178951"/>
    </source>
</evidence>
<dbReference type="AlphaFoldDB" id="A0A1F4TW22"/>
<organism evidence="2 3">
    <name type="scientific">candidate division WOR-1 bacterium RIFOXYB2_FULL_48_7</name>
    <dbReference type="NCBI Taxonomy" id="1802583"/>
    <lineage>
        <taxon>Bacteria</taxon>
        <taxon>Bacillati</taxon>
        <taxon>Saganbacteria</taxon>
    </lineage>
</organism>
<dbReference type="Gene3D" id="1.20.5.2950">
    <property type="match status" value="1"/>
</dbReference>
<sequence length="99" mass="10743">MLEETLKTIKESEAAAARIIQAAEKERVHLINQAKQQAQNILAETEQAAQTKTAEILTVARAEAAAEQRKIEGDCQEALTAIRQKAAANFAAARQACQL</sequence>
<protein>
    <submittedName>
        <fullName evidence="2">Uncharacterized protein</fullName>
    </submittedName>
</protein>
<evidence type="ECO:0000256" key="1">
    <source>
        <dbReference type="SAM" id="Coils"/>
    </source>
</evidence>
<feature type="coiled-coil region" evidence="1">
    <location>
        <begin position="20"/>
        <end position="55"/>
    </location>
</feature>
<name>A0A1F4TW22_UNCSA</name>
<comment type="caution">
    <text evidence="2">The sequence shown here is derived from an EMBL/GenBank/DDBJ whole genome shotgun (WGS) entry which is preliminary data.</text>
</comment>
<proteinExistence type="predicted"/>
<reference evidence="2 3" key="1">
    <citation type="journal article" date="2016" name="Nat. Commun.">
        <title>Thousands of microbial genomes shed light on interconnected biogeochemical processes in an aquifer system.</title>
        <authorList>
            <person name="Anantharaman K."/>
            <person name="Brown C.T."/>
            <person name="Hug L.A."/>
            <person name="Sharon I."/>
            <person name="Castelle C.J."/>
            <person name="Probst A.J."/>
            <person name="Thomas B.C."/>
            <person name="Singh A."/>
            <person name="Wilkins M.J."/>
            <person name="Karaoz U."/>
            <person name="Brodie E.L."/>
            <person name="Williams K.H."/>
            <person name="Hubbard S.S."/>
            <person name="Banfield J.F."/>
        </authorList>
    </citation>
    <scope>NUCLEOTIDE SEQUENCE [LARGE SCALE GENOMIC DNA]</scope>
</reference>
<dbReference type="EMBL" id="MEUF01000005">
    <property type="protein sequence ID" value="OGC36799.1"/>
    <property type="molecule type" value="Genomic_DNA"/>
</dbReference>
<keyword evidence="1" id="KW-0175">Coiled coil</keyword>
<gene>
    <name evidence="2" type="ORF">A2311_02055</name>
</gene>
<accession>A0A1F4TW22</accession>